<reference evidence="2 3" key="1">
    <citation type="submission" date="2010-08" db="EMBL/GenBank/DDBJ databases">
        <title>The draft genome of Desulfovibrio fructosovorans JJ.</title>
        <authorList>
            <consortium name="US DOE Joint Genome Institute (JGI-PGF)"/>
            <person name="Lucas S."/>
            <person name="Copeland A."/>
            <person name="Lapidus A."/>
            <person name="Cheng J.-F."/>
            <person name="Bruce D."/>
            <person name="Goodwin L."/>
            <person name="Pitluck S."/>
            <person name="Land M.L."/>
            <person name="Hauser L."/>
            <person name="Chang Y.-J."/>
            <person name="Jeffries C."/>
            <person name="Wall J.D."/>
            <person name="Stahl D.A."/>
            <person name="Arkin A.P."/>
            <person name="Dehal P."/>
            <person name="Stolyar S.M."/>
            <person name="Hazen T.C."/>
            <person name="Woyke T.J."/>
        </authorList>
    </citation>
    <scope>NUCLEOTIDE SEQUENCE [LARGE SCALE GENOMIC DNA]</scope>
    <source>
        <strain evidence="2 3">JJ</strain>
    </source>
</reference>
<dbReference type="EMBL" id="AECZ01000001">
    <property type="protein sequence ID" value="EFL53056.1"/>
    <property type="molecule type" value="Genomic_DNA"/>
</dbReference>
<organism evidence="2 3">
    <name type="scientific">Solidesulfovibrio fructosivorans JJ]</name>
    <dbReference type="NCBI Taxonomy" id="596151"/>
    <lineage>
        <taxon>Bacteria</taxon>
        <taxon>Pseudomonadati</taxon>
        <taxon>Thermodesulfobacteriota</taxon>
        <taxon>Desulfovibrionia</taxon>
        <taxon>Desulfovibrionales</taxon>
        <taxon>Desulfovibrionaceae</taxon>
        <taxon>Solidesulfovibrio</taxon>
    </lineage>
</organism>
<comment type="caution">
    <text evidence="2">The sequence shown here is derived from an EMBL/GenBank/DDBJ whole genome shotgun (WGS) entry which is preliminary data.</text>
</comment>
<protein>
    <recommendedName>
        <fullName evidence="1">DUF362 domain-containing protein</fullName>
    </recommendedName>
</protein>
<proteinExistence type="predicted"/>
<sequence length="312" mass="33540">MPHAVFLRRFAGYDAPELDAVVAELLTSAGCPVGRGDTVLVKPNLVAPRNMALSCSEPRVVRAVCRHLLARGAVVTVADSPAFGTGRIMARLSGLTEALAGLPVTVTSLNGPRQVRLAHGGRIGISRLALEADHIVSVARFKCHDQMGMTLAVKNFFGCVCGFRKSMAHQRLGKDRGRFSRMILDVLAALPPTTSLLDGITAMHKHGPAYGEAFPLGMLAAAANPVALDTAIYTRFGLAPRDVPLWGQAWDLGIPGAKAEDLVFPMERPEAFDIAGFELPARLAPLCFEPKRFITGRLRSLMLTFGRPPKSR</sequence>
<feature type="domain" description="DUF362" evidence="1">
    <location>
        <begin position="39"/>
        <end position="233"/>
    </location>
</feature>
<dbReference type="RefSeq" id="WP_005990070.1">
    <property type="nucleotide sequence ID" value="NZ_AECZ01000001.1"/>
</dbReference>
<dbReference type="STRING" id="596151.DesfrDRAFT_0104"/>
<dbReference type="OrthoDB" id="9807879at2"/>
<keyword evidence="3" id="KW-1185">Reference proteome</keyword>
<evidence type="ECO:0000313" key="3">
    <source>
        <dbReference type="Proteomes" id="UP000006250"/>
    </source>
</evidence>
<evidence type="ECO:0000259" key="1">
    <source>
        <dbReference type="Pfam" id="PF04015"/>
    </source>
</evidence>
<dbReference type="AlphaFoldDB" id="E1JR55"/>
<evidence type="ECO:0000313" key="2">
    <source>
        <dbReference type="EMBL" id="EFL53056.1"/>
    </source>
</evidence>
<name>E1JR55_SOLFR</name>
<dbReference type="Pfam" id="PF04015">
    <property type="entry name" value="DUF362"/>
    <property type="match status" value="1"/>
</dbReference>
<dbReference type="Proteomes" id="UP000006250">
    <property type="component" value="Unassembled WGS sequence"/>
</dbReference>
<dbReference type="eggNOG" id="COG2006">
    <property type="taxonomic scope" value="Bacteria"/>
</dbReference>
<dbReference type="InterPro" id="IPR007160">
    <property type="entry name" value="DUF362"/>
</dbReference>
<gene>
    <name evidence="2" type="ORF">DesfrDRAFT_0104</name>
</gene>
<accession>E1JR55</accession>